<feature type="domain" description="Fido" evidence="1">
    <location>
        <begin position="91"/>
        <end position="226"/>
    </location>
</feature>
<protein>
    <submittedName>
        <fullName evidence="2">Fic family protein</fullName>
    </submittedName>
</protein>
<sequence length="241" mass="27380">MFEDVDQLKAKLDALRPLPVNTVKSLHEQMVLEWTYNSNAIEGNTLTIKETKVVLEGITIGGKLMREHFEAINHKEAIQYVEDLVSSEEAFTEHTIKSIHQLVLKNIDVDNAGTYRKDNVMISGADHIPPDHYDVALQMSELIETYKNSNVHPIERAARLHTDFVKVHPFIDGNGRTARLLMNFELMRAGYLPVIITASERFTYYDSLDKAHTQNDYSDFIKIVVDAEKEAISKVLKLIGA</sequence>
<name>A0ABY7VUH2_9BACT</name>
<evidence type="ECO:0000259" key="1">
    <source>
        <dbReference type="PROSITE" id="PS51459"/>
    </source>
</evidence>
<organism evidence="2 3">
    <name type="scientific">Lentisphaera profundi</name>
    <dbReference type="NCBI Taxonomy" id="1658616"/>
    <lineage>
        <taxon>Bacteria</taxon>
        <taxon>Pseudomonadati</taxon>
        <taxon>Lentisphaerota</taxon>
        <taxon>Lentisphaeria</taxon>
        <taxon>Lentisphaerales</taxon>
        <taxon>Lentisphaeraceae</taxon>
        <taxon>Lentisphaera</taxon>
    </lineage>
</organism>
<keyword evidence="3" id="KW-1185">Reference proteome</keyword>
<dbReference type="RefSeq" id="WP_274152001.1">
    <property type="nucleotide sequence ID" value="NZ_CP117812.1"/>
</dbReference>
<evidence type="ECO:0000313" key="2">
    <source>
        <dbReference type="EMBL" id="WDE97546.1"/>
    </source>
</evidence>
<proteinExistence type="predicted"/>
<dbReference type="Pfam" id="PF02661">
    <property type="entry name" value="Fic"/>
    <property type="match status" value="1"/>
</dbReference>
<gene>
    <name evidence="2" type="ORF">PQO03_17100</name>
</gene>
<evidence type="ECO:0000313" key="3">
    <source>
        <dbReference type="Proteomes" id="UP001214250"/>
    </source>
</evidence>
<dbReference type="InterPro" id="IPR036597">
    <property type="entry name" value="Fido-like_dom_sf"/>
</dbReference>
<dbReference type="Gene3D" id="1.10.3290.10">
    <property type="entry name" value="Fido-like domain"/>
    <property type="match status" value="1"/>
</dbReference>
<dbReference type="InterPro" id="IPR003812">
    <property type="entry name" value="Fido"/>
</dbReference>
<dbReference type="PANTHER" id="PTHR13504:SF38">
    <property type="entry name" value="FIDO DOMAIN-CONTAINING PROTEIN"/>
    <property type="match status" value="1"/>
</dbReference>
<accession>A0ABY7VUH2</accession>
<dbReference type="Proteomes" id="UP001214250">
    <property type="component" value="Chromosome 2"/>
</dbReference>
<dbReference type="EMBL" id="CP117812">
    <property type="protein sequence ID" value="WDE97546.1"/>
    <property type="molecule type" value="Genomic_DNA"/>
</dbReference>
<reference evidence="2 3" key="1">
    <citation type="submission" date="2023-02" db="EMBL/GenBank/DDBJ databases">
        <title>Genome sequence of Lentisphaera profundi SAORIC-696.</title>
        <authorList>
            <person name="Kim e."/>
            <person name="Cho J.-C."/>
            <person name="Choi A."/>
            <person name="Kang I."/>
        </authorList>
    </citation>
    <scope>NUCLEOTIDE SEQUENCE [LARGE SCALE GENOMIC DNA]</scope>
    <source>
        <strain evidence="2 3">SAORIC-696</strain>
    </source>
</reference>
<dbReference type="InterPro" id="IPR040198">
    <property type="entry name" value="Fido_containing"/>
</dbReference>
<dbReference type="PANTHER" id="PTHR13504">
    <property type="entry name" value="FIDO DOMAIN-CONTAINING PROTEIN DDB_G0283145"/>
    <property type="match status" value="1"/>
</dbReference>
<dbReference type="PROSITE" id="PS51459">
    <property type="entry name" value="FIDO"/>
    <property type="match status" value="1"/>
</dbReference>
<dbReference type="SUPFAM" id="SSF140931">
    <property type="entry name" value="Fic-like"/>
    <property type="match status" value="1"/>
</dbReference>